<dbReference type="AlphaFoldDB" id="I4C5F6"/>
<evidence type="ECO:0000259" key="10">
    <source>
        <dbReference type="PROSITE" id="PS50112"/>
    </source>
</evidence>
<keyword evidence="5" id="KW-0238">DNA-binding</keyword>
<keyword evidence="6" id="KW-0804">Transcription</keyword>
<keyword evidence="4" id="KW-0805">Transcription regulation</keyword>
<dbReference type="Gene3D" id="1.10.8.60">
    <property type="match status" value="1"/>
</dbReference>
<dbReference type="STRING" id="706587.Desti_2098"/>
<dbReference type="Gene3D" id="3.40.50.300">
    <property type="entry name" value="P-loop containing nucleotide triphosphate hydrolases"/>
    <property type="match status" value="1"/>
</dbReference>
<dbReference type="InterPro" id="IPR025662">
    <property type="entry name" value="Sigma_54_int_dom_ATP-bd_1"/>
</dbReference>
<protein>
    <recommendedName>
        <fullName evidence="7">HTH-type transcriptional regulatory protein TyrR</fullName>
    </recommendedName>
</protein>
<dbReference type="Pfam" id="PF00158">
    <property type="entry name" value="Sigma54_activat"/>
    <property type="match status" value="1"/>
</dbReference>
<dbReference type="InterPro" id="IPR027417">
    <property type="entry name" value="P-loop_NTPase"/>
</dbReference>
<dbReference type="InterPro" id="IPR030828">
    <property type="entry name" value="HTH_TyrR"/>
</dbReference>
<evidence type="ECO:0000256" key="5">
    <source>
        <dbReference type="ARBA" id="ARBA00023125"/>
    </source>
</evidence>
<feature type="domain" description="PAC" evidence="11">
    <location>
        <begin position="190"/>
        <end position="241"/>
    </location>
</feature>
<proteinExistence type="predicted"/>
<dbReference type="SUPFAM" id="SSF52540">
    <property type="entry name" value="P-loop containing nucleoside triphosphate hydrolases"/>
    <property type="match status" value="1"/>
</dbReference>
<dbReference type="Pfam" id="PF18024">
    <property type="entry name" value="HTH_50"/>
    <property type="match status" value="1"/>
</dbReference>
<sequence length="587" mass="66057">MDFNLSTEEWLNILDFSRNGVVVVDREGRIVFMNQTAAKVVGISSEAAIGCRVEEIIPSTALLEVMKKGKNQSRQKMMVNGNMVFTDRMVLRKKGKVVGAVGIFQDISELEKSSAELESVKSMCKELDAIFEAVADGLVLVDEKGCVLRVNQAYQNLTGITNEEYRGKHVHELIKEGYIGRSLSDKVIQRKTPYSAIDIRNGKELLLTAIPVFNEEGDIMRVVTATRDITELSDLKNKLAESEAARDRYLQELKRLHAQLPYKFIITNSPTIKQKIELALHVAQVDSNVLILGESGVGKDLLARLIHRSSKRALKSFIEINCGAVPANLLESEFFGYEAGAFTGASKEGKPGLFELAQGGTLFLDEVGDLPLELQVKVLRAVQNKQITRIGGTKIINLNVRIIAATNRDLEKMVAERTFRQDLYYRLNVVPIVLPPLRERREDIAPLAKEFLAKFNSKYGYQKWLHQDVITRLTNYDWPGNVRELENTIERAVVTCRNDCINLDCFSLAPCDEPAKCRDISMLKQNKAEEEKQLIVETYRRTHSTRKTAQALGISQSSVVKKMKKYGISENHIVDDAMSRDSNYVIE</sequence>
<dbReference type="NCBIfam" id="TIGR00229">
    <property type="entry name" value="sensory_box"/>
    <property type="match status" value="2"/>
</dbReference>
<dbReference type="OrthoDB" id="9814761at2"/>
<keyword evidence="1" id="KW-0547">Nucleotide-binding</keyword>
<feature type="domain" description="Sigma-54 factor interaction" evidence="9">
    <location>
        <begin position="265"/>
        <end position="494"/>
    </location>
</feature>
<dbReference type="SUPFAM" id="SSF55785">
    <property type="entry name" value="PYP-like sensor domain (PAS domain)"/>
    <property type="match status" value="2"/>
</dbReference>
<dbReference type="Pfam" id="PF08448">
    <property type="entry name" value="PAS_4"/>
    <property type="match status" value="2"/>
</dbReference>
<dbReference type="InterPro" id="IPR000014">
    <property type="entry name" value="PAS"/>
</dbReference>
<dbReference type="InterPro" id="IPR009057">
    <property type="entry name" value="Homeodomain-like_sf"/>
</dbReference>
<dbReference type="InterPro" id="IPR013656">
    <property type="entry name" value="PAS_4"/>
</dbReference>
<dbReference type="SUPFAM" id="SSF46689">
    <property type="entry name" value="Homeodomain-like"/>
    <property type="match status" value="1"/>
</dbReference>
<evidence type="ECO:0000256" key="8">
    <source>
        <dbReference type="SAM" id="Coils"/>
    </source>
</evidence>
<dbReference type="Pfam" id="PF25601">
    <property type="entry name" value="AAA_lid_14"/>
    <property type="match status" value="1"/>
</dbReference>
<evidence type="ECO:0000256" key="6">
    <source>
        <dbReference type="ARBA" id="ARBA00023163"/>
    </source>
</evidence>
<reference evidence="13" key="1">
    <citation type="submission" date="2012-06" db="EMBL/GenBank/DDBJ databases">
        <title>Complete sequence of chromosome of Desulfomonile tiedjei DSM 6799.</title>
        <authorList>
            <person name="Lucas S."/>
            <person name="Copeland A."/>
            <person name="Lapidus A."/>
            <person name="Glavina del Rio T."/>
            <person name="Dalin E."/>
            <person name="Tice H."/>
            <person name="Bruce D."/>
            <person name="Goodwin L."/>
            <person name="Pitluck S."/>
            <person name="Peters L."/>
            <person name="Ovchinnikova G."/>
            <person name="Zeytun A."/>
            <person name="Lu M."/>
            <person name="Kyrpides N."/>
            <person name="Mavromatis K."/>
            <person name="Ivanova N."/>
            <person name="Brettin T."/>
            <person name="Detter J.C."/>
            <person name="Han C."/>
            <person name="Larimer F."/>
            <person name="Land M."/>
            <person name="Hauser L."/>
            <person name="Markowitz V."/>
            <person name="Cheng J.-F."/>
            <person name="Hugenholtz P."/>
            <person name="Woyke T."/>
            <person name="Wu D."/>
            <person name="Spring S."/>
            <person name="Schroeder M."/>
            <person name="Brambilla E."/>
            <person name="Klenk H.-P."/>
            <person name="Eisen J.A."/>
        </authorList>
    </citation>
    <scope>NUCLEOTIDE SEQUENCE [LARGE SCALE GENOMIC DNA]</scope>
    <source>
        <strain evidence="13">ATCC 49306 / DSM 6799 / DCB-1</strain>
    </source>
</reference>
<dbReference type="eggNOG" id="COG3290">
    <property type="taxonomic scope" value="Bacteria"/>
</dbReference>
<evidence type="ECO:0000256" key="7">
    <source>
        <dbReference type="ARBA" id="ARBA00029500"/>
    </source>
</evidence>
<dbReference type="SMART" id="SM00382">
    <property type="entry name" value="AAA"/>
    <property type="match status" value="1"/>
</dbReference>
<dbReference type="SMART" id="SM00091">
    <property type="entry name" value="PAS"/>
    <property type="match status" value="2"/>
</dbReference>
<dbReference type="Gene3D" id="3.30.450.20">
    <property type="entry name" value="PAS domain"/>
    <property type="match status" value="2"/>
</dbReference>
<gene>
    <name evidence="12" type="ordered locus">Desti_2098</name>
</gene>
<dbReference type="InterPro" id="IPR058031">
    <property type="entry name" value="AAA_lid_NorR"/>
</dbReference>
<evidence type="ECO:0000256" key="1">
    <source>
        <dbReference type="ARBA" id="ARBA00022741"/>
    </source>
</evidence>
<dbReference type="InterPro" id="IPR003593">
    <property type="entry name" value="AAA+_ATPase"/>
</dbReference>
<keyword evidence="2" id="KW-0058">Aromatic hydrocarbons catabolism</keyword>
<dbReference type="PROSITE" id="PS00675">
    <property type="entry name" value="SIGMA54_INTERACT_1"/>
    <property type="match status" value="1"/>
</dbReference>
<name>I4C5F6_DESTA</name>
<dbReference type="GO" id="GO:0005524">
    <property type="term" value="F:ATP binding"/>
    <property type="evidence" value="ECO:0007669"/>
    <property type="project" value="UniProtKB-KW"/>
</dbReference>
<dbReference type="FunFam" id="3.40.50.300:FF:000006">
    <property type="entry name" value="DNA-binding transcriptional regulator NtrC"/>
    <property type="match status" value="1"/>
</dbReference>
<evidence type="ECO:0000313" key="13">
    <source>
        <dbReference type="Proteomes" id="UP000006055"/>
    </source>
</evidence>
<dbReference type="PROSITE" id="PS50045">
    <property type="entry name" value="SIGMA54_INTERACT_4"/>
    <property type="match status" value="1"/>
</dbReference>
<evidence type="ECO:0000259" key="9">
    <source>
        <dbReference type="PROSITE" id="PS50045"/>
    </source>
</evidence>
<dbReference type="eggNOG" id="COG3829">
    <property type="taxonomic scope" value="Bacteria"/>
</dbReference>
<evidence type="ECO:0000256" key="3">
    <source>
        <dbReference type="ARBA" id="ARBA00022840"/>
    </source>
</evidence>
<dbReference type="GO" id="GO:0006355">
    <property type="term" value="P:regulation of DNA-templated transcription"/>
    <property type="evidence" value="ECO:0007669"/>
    <property type="project" value="InterPro"/>
</dbReference>
<dbReference type="Proteomes" id="UP000006055">
    <property type="component" value="Chromosome"/>
</dbReference>
<dbReference type="RefSeq" id="WP_014809941.1">
    <property type="nucleotide sequence ID" value="NC_018025.1"/>
</dbReference>
<dbReference type="GO" id="GO:0003677">
    <property type="term" value="F:DNA binding"/>
    <property type="evidence" value="ECO:0007669"/>
    <property type="project" value="UniProtKB-KW"/>
</dbReference>
<dbReference type="InterPro" id="IPR025943">
    <property type="entry name" value="Sigma_54_int_dom_ATP-bd_2"/>
</dbReference>
<dbReference type="InterPro" id="IPR035965">
    <property type="entry name" value="PAS-like_dom_sf"/>
</dbReference>
<dbReference type="CDD" id="cd00009">
    <property type="entry name" value="AAA"/>
    <property type="match status" value="1"/>
</dbReference>
<dbReference type="PROSITE" id="PS00688">
    <property type="entry name" value="SIGMA54_INTERACT_3"/>
    <property type="match status" value="1"/>
</dbReference>
<dbReference type="Gene3D" id="1.10.10.60">
    <property type="entry name" value="Homeodomain-like"/>
    <property type="match status" value="1"/>
</dbReference>
<evidence type="ECO:0000313" key="12">
    <source>
        <dbReference type="EMBL" id="AFM24797.1"/>
    </source>
</evidence>
<dbReference type="PROSITE" id="PS00676">
    <property type="entry name" value="SIGMA54_INTERACT_2"/>
    <property type="match status" value="1"/>
</dbReference>
<dbReference type="PANTHER" id="PTHR32071:SF57">
    <property type="entry name" value="C4-DICARBOXYLATE TRANSPORT TRANSCRIPTIONAL REGULATORY PROTEIN DCTD"/>
    <property type="match status" value="1"/>
</dbReference>
<dbReference type="PROSITE" id="PS50113">
    <property type="entry name" value="PAC"/>
    <property type="match status" value="1"/>
</dbReference>
<dbReference type="KEGG" id="dti:Desti_2098"/>
<dbReference type="HOGENOM" id="CLU_000445_8_1_7"/>
<feature type="domain" description="PAS" evidence="10">
    <location>
        <begin position="123"/>
        <end position="174"/>
    </location>
</feature>
<dbReference type="InterPro" id="IPR002078">
    <property type="entry name" value="Sigma_54_int"/>
</dbReference>
<keyword evidence="8" id="KW-0175">Coiled coil</keyword>
<keyword evidence="13" id="KW-1185">Reference proteome</keyword>
<feature type="domain" description="PAS" evidence="10">
    <location>
        <begin position="6"/>
        <end position="50"/>
    </location>
</feature>
<evidence type="ECO:0000259" key="11">
    <source>
        <dbReference type="PROSITE" id="PS50113"/>
    </source>
</evidence>
<dbReference type="InterPro" id="IPR000700">
    <property type="entry name" value="PAS-assoc_C"/>
</dbReference>
<evidence type="ECO:0000256" key="4">
    <source>
        <dbReference type="ARBA" id="ARBA00023015"/>
    </source>
</evidence>
<feature type="coiled-coil region" evidence="8">
    <location>
        <begin position="232"/>
        <end position="259"/>
    </location>
</feature>
<evidence type="ECO:0000256" key="2">
    <source>
        <dbReference type="ARBA" id="ARBA00022797"/>
    </source>
</evidence>
<dbReference type="EMBL" id="CP003360">
    <property type="protein sequence ID" value="AFM24797.1"/>
    <property type="molecule type" value="Genomic_DNA"/>
</dbReference>
<accession>I4C5F6</accession>
<dbReference type="PROSITE" id="PS50112">
    <property type="entry name" value="PAS"/>
    <property type="match status" value="2"/>
</dbReference>
<organism evidence="12 13">
    <name type="scientific">Desulfomonile tiedjei (strain ATCC 49306 / DSM 6799 / DCB-1)</name>
    <dbReference type="NCBI Taxonomy" id="706587"/>
    <lineage>
        <taxon>Bacteria</taxon>
        <taxon>Pseudomonadati</taxon>
        <taxon>Thermodesulfobacteriota</taxon>
        <taxon>Desulfomonilia</taxon>
        <taxon>Desulfomonilales</taxon>
        <taxon>Desulfomonilaceae</taxon>
        <taxon>Desulfomonile</taxon>
    </lineage>
</organism>
<dbReference type="PANTHER" id="PTHR32071">
    <property type="entry name" value="TRANSCRIPTIONAL REGULATORY PROTEIN"/>
    <property type="match status" value="1"/>
</dbReference>
<keyword evidence="3" id="KW-0067">ATP-binding</keyword>
<dbReference type="CDD" id="cd00130">
    <property type="entry name" value="PAS"/>
    <property type="match status" value="2"/>
</dbReference>
<dbReference type="InterPro" id="IPR025944">
    <property type="entry name" value="Sigma_54_int_dom_CS"/>
</dbReference>